<accession>A0A0B7IKM2</accession>
<evidence type="ECO:0000313" key="2">
    <source>
        <dbReference type="EMBL" id="CEN52431.1"/>
    </source>
</evidence>
<dbReference type="AlphaFoldDB" id="A0A0B7IKM2"/>
<protein>
    <submittedName>
        <fullName evidence="2">Uncharacterized protein</fullName>
    </submittedName>
</protein>
<evidence type="ECO:0000313" key="3">
    <source>
        <dbReference type="Proteomes" id="UP000039370"/>
    </source>
</evidence>
<keyword evidence="1" id="KW-0175">Coiled coil</keyword>
<dbReference type="Proteomes" id="UP000039370">
    <property type="component" value="Unassembled WGS sequence"/>
</dbReference>
<evidence type="ECO:0000256" key="1">
    <source>
        <dbReference type="SAM" id="Coils"/>
    </source>
</evidence>
<dbReference type="EMBL" id="CDOK01000163">
    <property type="protein sequence ID" value="CEN52431.1"/>
    <property type="molecule type" value="Genomic_DNA"/>
</dbReference>
<sequence>MAQTQQMIANLNTMVAQIQQGKGNVGKLVNDEQLYKNLEKATKELELLLQDFRLNPKRYVHFSVLAKKPNLTKPLLKKPKKPLKNNSKFNKLTYVLSSQYYFCDIARYRYRIFFKKRPKIGS</sequence>
<organism evidence="2 3">
    <name type="scientific">Capnocytophaga canimorsus</name>
    <dbReference type="NCBI Taxonomy" id="28188"/>
    <lineage>
        <taxon>Bacteria</taxon>
        <taxon>Pseudomonadati</taxon>
        <taxon>Bacteroidota</taxon>
        <taxon>Flavobacteriia</taxon>
        <taxon>Flavobacteriales</taxon>
        <taxon>Flavobacteriaceae</taxon>
        <taxon>Capnocytophaga</taxon>
    </lineage>
</organism>
<gene>
    <name evidence="2" type="ORF">CCAN11_2450031</name>
</gene>
<reference evidence="3" key="1">
    <citation type="submission" date="2015-01" db="EMBL/GenBank/DDBJ databases">
        <authorList>
            <person name="MANFREDI Pablo"/>
        </authorList>
    </citation>
    <scope>NUCLEOTIDE SEQUENCE [LARGE SCALE GENOMIC DNA]</scope>
    <source>
        <strain evidence="3">Cc11</strain>
    </source>
</reference>
<name>A0A0B7IKM2_9FLAO</name>
<proteinExistence type="predicted"/>
<feature type="coiled-coil region" evidence="1">
    <location>
        <begin position="28"/>
        <end position="55"/>
    </location>
</feature>